<keyword evidence="2" id="KW-1185">Reference proteome</keyword>
<reference evidence="1 2" key="1">
    <citation type="submission" date="2018-07" db="EMBL/GenBank/DDBJ databases">
        <title>Complete genome sequence of Flavobacterium arcticum type strain SM1502T.</title>
        <authorList>
            <person name="Li Y."/>
            <person name="Li D.-D."/>
        </authorList>
    </citation>
    <scope>NUCLEOTIDE SEQUENCE [LARGE SCALE GENOMIC DNA]</scope>
    <source>
        <strain evidence="1 2">SM1502</strain>
    </source>
</reference>
<name>A0A345HCT1_9FLAO</name>
<protein>
    <submittedName>
        <fullName evidence="1">Uncharacterized protein</fullName>
    </submittedName>
</protein>
<accession>A0A345HCT1</accession>
<evidence type="ECO:0000313" key="1">
    <source>
        <dbReference type="EMBL" id="AXG74391.1"/>
    </source>
</evidence>
<proteinExistence type="predicted"/>
<organism evidence="1 2">
    <name type="scientific">Flavobacterium arcticum</name>
    <dbReference type="NCBI Taxonomy" id="1784713"/>
    <lineage>
        <taxon>Bacteria</taxon>
        <taxon>Pseudomonadati</taxon>
        <taxon>Bacteroidota</taxon>
        <taxon>Flavobacteriia</taxon>
        <taxon>Flavobacteriales</taxon>
        <taxon>Flavobacteriaceae</taxon>
        <taxon>Flavobacterium</taxon>
    </lineage>
</organism>
<sequence>MENQKNTITLDTAQSWAKKWRKEEGTYNSHHEVHAFLIPKEDLIEVLEEGVDAVRAYLGVDDLNEEKLMIVGTRYDAATDTYVDMTPNKVIDAGYIYDFTRPCPPSCDSASPLNSLKTP</sequence>
<dbReference type="KEGG" id="fat:DVK85_09160"/>
<dbReference type="EMBL" id="CP031188">
    <property type="protein sequence ID" value="AXG74391.1"/>
    <property type="molecule type" value="Genomic_DNA"/>
</dbReference>
<gene>
    <name evidence="1" type="ORF">DVK85_09160</name>
</gene>
<dbReference type="Proteomes" id="UP000253951">
    <property type="component" value="Chromosome"/>
</dbReference>
<evidence type="ECO:0000313" key="2">
    <source>
        <dbReference type="Proteomes" id="UP000253951"/>
    </source>
</evidence>
<dbReference type="AlphaFoldDB" id="A0A345HCT1"/>
<dbReference type="RefSeq" id="WP_114678149.1">
    <property type="nucleotide sequence ID" value="NZ_CP031188.1"/>
</dbReference>
<dbReference type="OrthoDB" id="797757at2"/>